<dbReference type="InterPro" id="IPR030393">
    <property type="entry name" value="G_ENGB_dom"/>
</dbReference>
<dbReference type="PANTHER" id="PTHR11649:SF13">
    <property type="entry name" value="ENGB-TYPE G DOMAIN-CONTAINING PROTEIN"/>
    <property type="match status" value="1"/>
</dbReference>
<dbReference type="CDD" id="cd01876">
    <property type="entry name" value="YihA_EngB"/>
    <property type="match status" value="1"/>
</dbReference>
<evidence type="ECO:0000259" key="10">
    <source>
        <dbReference type="PROSITE" id="PS51706"/>
    </source>
</evidence>
<name>A0A3B0V5J3_9ZZZZ</name>
<dbReference type="GO" id="GO:0000917">
    <property type="term" value="P:division septum assembly"/>
    <property type="evidence" value="ECO:0007669"/>
    <property type="project" value="UniProtKB-KW"/>
</dbReference>
<dbReference type="Pfam" id="PF01926">
    <property type="entry name" value="MMR_HSR1"/>
    <property type="match status" value="1"/>
</dbReference>
<reference evidence="11" key="1">
    <citation type="submission" date="2018-06" db="EMBL/GenBank/DDBJ databases">
        <authorList>
            <person name="Zhirakovskaya E."/>
        </authorList>
    </citation>
    <scope>NUCLEOTIDE SEQUENCE</scope>
</reference>
<evidence type="ECO:0000256" key="3">
    <source>
        <dbReference type="ARBA" id="ARBA00022618"/>
    </source>
</evidence>
<dbReference type="GO" id="GO:0046872">
    <property type="term" value="F:metal ion binding"/>
    <property type="evidence" value="ECO:0007669"/>
    <property type="project" value="UniProtKB-KW"/>
</dbReference>
<feature type="non-terminal residue" evidence="11">
    <location>
        <position position="1"/>
    </location>
</feature>
<dbReference type="FunFam" id="3.40.50.300:FF:000098">
    <property type="entry name" value="Probable GTP-binding protein EngB"/>
    <property type="match status" value="1"/>
</dbReference>
<dbReference type="InterPro" id="IPR019987">
    <property type="entry name" value="GTP-bd_ribosome_bio_YsxC"/>
</dbReference>
<keyword evidence="9" id="KW-0131">Cell cycle</keyword>
<organism evidence="11">
    <name type="scientific">hydrothermal vent metagenome</name>
    <dbReference type="NCBI Taxonomy" id="652676"/>
    <lineage>
        <taxon>unclassified sequences</taxon>
        <taxon>metagenomes</taxon>
        <taxon>ecological metagenomes</taxon>
    </lineage>
</organism>
<evidence type="ECO:0000256" key="1">
    <source>
        <dbReference type="ARBA" id="ARBA00001946"/>
    </source>
</evidence>
<dbReference type="NCBIfam" id="TIGR03598">
    <property type="entry name" value="GTPase_YsxC"/>
    <property type="match status" value="1"/>
</dbReference>
<dbReference type="HAMAP" id="MF_00321">
    <property type="entry name" value="GTPase_EngB"/>
    <property type="match status" value="1"/>
</dbReference>
<dbReference type="EMBL" id="UOEX01000081">
    <property type="protein sequence ID" value="VAW34042.1"/>
    <property type="molecule type" value="Genomic_DNA"/>
</dbReference>
<accession>A0A3B0V5J3</accession>
<evidence type="ECO:0000256" key="8">
    <source>
        <dbReference type="ARBA" id="ARBA00023210"/>
    </source>
</evidence>
<keyword evidence="7" id="KW-0342">GTP-binding</keyword>
<evidence type="ECO:0000256" key="2">
    <source>
        <dbReference type="ARBA" id="ARBA00009638"/>
    </source>
</evidence>
<evidence type="ECO:0000313" key="11">
    <source>
        <dbReference type="EMBL" id="VAW34042.1"/>
    </source>
</evidence>
<keyword evidence="8" id="KW-0717">Septation</keyword>
<comment type="cofactor">
    <cofactor evidence="1">
        <name>Mg(2+)</name>
        <dbReference type="ChEBI" id="CHEBI:18420"/>
    </cofactor>
</comment>
<protein>
    <submittedName>
        <fullName evidence="11">GTP-binding protein EngB</fullName>
    </submittedName>
</protein>
<dbReference type="SUPFAM" id="SSF52540">
    <property type="entry name" value="P-loop containing nucleoside triphosphate hydrolases"/>
    <property type="match status" value="1"/>
</dbReference>
<evidence type="ECO:0000256" key="5">
    <source>
        <dbReference type="ARBA" id="ARBA00022741"/>
    </source>
</evidence>
<dbReference type="Gene3D" id="3.40.50.300">
    <property type="entry name" value="P-loop containing nucleotide triphosphate hydrolases"/>
    <property type="match status" value="1"/>
</dbReference>
<dbReference type="InterPro" id="IPR027417">
    <property type="entry name" value="P-loop_NTPase"/>
</dbReference>
<dbReference type="InterPro" id="IPR006073">
    <property type="entry name" value="GTP-bd"/>
</dbReference>
<keyword evidence="3" id="KW-0132">Cell division</keyword>
<evidence type="ECO:0000256" key="6">
    <source>
        <dbReference type="ARBA" id="ARBA00022842"/>
    </source>
</evidence>
<dbReference type="PANTHER" id="PTHR11649">
    <property type="entry name" value="MSS1/TRME-RELATED GTP-BINDING PROTEIN"/>
    <property type="match status" value="1"/>
</dbReference>
<evidence type="ECO:0000256" key="7">
    <source>
        <dbReference type="ARBA" id="ARBA00023134"/>
    </source>
</evidence>
<keyword evidence="5" id="KW-0547">Nucleotide-binding</keyword>
<evidence type="ECO:0000256" key="9">
    <source>
        <dbReference type="ARBA" id="ARBA00023306"/>
    </source>
</evidence>
<gene>
    <name evidence="11" type="ORF">MNBD_DELTA03-1630</name>
</gene>
<feature type="domain" description="EngB-type G" evidence="10">
    <location>
        <begin position="61"/>
        <end position="233"/>
    </location>
</feature>
<dbReference type="PROSITE" id="PS51706">
    <property type="entry name" value="G_ENGB"/>
    <property type="match status" value="1"/>
</dbReference>
<proteinExistence type="inferred from homology"/>
<dbReference type="GO" id="GO:0005525">
    <property type="term" value="F:GTP binding"/>
    <property type="evidence" value="ECO:0007669"/>
    <property type="project" value="UniProtKB-KW"/>
</dbReference>
<sequence length="235" mass="26919">EDSELEHIRTLRFPERLRLRVSGNLLPLLNSYKLNWITMLNYARIKFLASAFNMKQLPEDTLPEVAFAGRSNVGKSSLINKLVNQRKLVKVSSRPGKTQSLNFFLVDETAYLVDLPGYGYAKVPHSMKGLWQQLIADYIETRRSLRCVVVILDIRHPLKTLDFELLSWLREINVQALPVYTKIDKIPRGQRLRHAAALDAGLGISPDERLLFSAKTGEGKDDLIIRLEDFYRLDG</sequence>
<evidence type="ECO:0000256" key="4">
    <source>
        <dbReference type="ARBA" id="ARBA00022723"/>
    </source>
</evidence>
<keyword evidence="4" id="KW-0479">Metal-binding</keyword>
<dbReference type="AlphaFoldDB" id="A0A3B0V5J3"/>
<comment type="similarity">
    <text evidence="2">Belongs to the TRAFAC class TrmE-Era-EngA-EngB-Septin-like GTPase superfamily. EngB GTPase family.</text>
</comment>
<keyword evidence="6" id="KW-0460">Magnesium</keyword>